<dbReference type="AlphaFoldDB" id="A0A2J6R3U4"/>
<gene>
    <name evidence="6" type="ORF">L207DRAFT_639341</name>
</gene>
<evidence type="ECO:0000259" key="5">
    <source>
        <dbReference type="Pfam" id="PF01755"/>
    </source>
</evidence>
<dbReference type="EMBL" id="KZ613956">
    <property type="protein sequence ID" value="PMD33165.1"/>
    <property type="molecule type" value="Genomic_DNA"/>
</dbReference>
<keyword evidence="4" id="KW-1133">Transmembrane helix</keyword>
<dbReference type="Pfam" id="PF01755">
    <property type="entry name" value="Glyco_transf_25"/>
    <property type="match status" value="1"/>
</dbReference>
<comment type="similarity">
    <text evidence="1">Belongs to the glycosyltransferase 25 family.</text>
</comment>
<dbReference type="PANTHER" id="PTHR10730:SF53">
    <property type="entry name" value="GLYCOSYLTRANSFERASE 25 FAMILY MEMBER"/>
    <property type="match status" value="1"/>
</dbReference>
<feature type="domain" description="Glycosyl transferase family 25" evidence="5">
    <location>
        <begin position="62"/>
        <end position="149"/>
    </location>
</feature>
<accession>A0A2J6R3U4</accession>
<keyword evidence="4" id="KW-0472">Membrane</keyword>
<dbReference type="STRING" id="1149755.A0A2J6R3U4"/>
<reference evidence="6 7" key="1">
    <citation type="submission" date="2016-04" db="EMBL/GenBank/DDBJ databases">
        <title>A degradative enzymes factory behind the ericoid mycorrhizal symbiosis.</title>
        <authorList>
            <consortium name="DOE Joint Genome Institute"/>
            <person name="Martino E."/>
            <person name="Morin E."/>
            <person name="Grelet G."/>
            <person name="Kuo A."/>
            <person name="Kohler A."/>
            <person name="Daghino S."/>
            <person name="Barry K."/>
            <person name="Choi C."/>
            <person name="Cichocki N."/>
            <person name="Clum A."/>
            <person name="Copeland A."/>
            <person name="Hainaut M."/>
            <person name="Haridas S."/>
            <person name="Labutti K."/>
            <person name="Lindquist E."/>
            <person name="Lipzen A."/>
            <person name="Khouja H.-R."/>
            <person name="Murat C."/>
            <person name="Ohm R."/>
            <person name="Olson A."/>
            <person name="Spatafora J."/>
            <person name="Veneault-Fourrey C."/>
            <person name="Henrissat B."/>
            <person name="Grigoriev I."/>
            <person name="Martin F."/>
            <person name="Perotto S."/>
        </authorList>
    </citation>
    <scope>NUCLEOTIDE SEQUENCE [LARGE SCALE GENOMIC DNA]</scope>
    <source>
        <strain evidence="6 7">F</strain>
    </source>
</reference>
<dbReference type="InterPro" id="IPR002654">
    <property type="entry name" value="Glyco_trans_25"/>
</dbReference>
<evidence type="ECO:0000313" key="6">
    <source>
        <dbReference type="EMBL" id="PMD33165.1"/>
    </source>
</evidence>
<evidence type="ECO:0000256" key="2">
    <source>
        <dbReference type="ARBA" id="ARBA00022676"/>
    </source>
</evidence>
<dbReference type="InterPro" id="IPR050757">
    <property type="entry name" value="Collagen_mod_GT25"/>
</dbReference>
<feature type="transmembrane region" description="Helical" evidence="4">
    <location>
        <begin position="12"/>
        <end position="32"/>
    </location>
</feature>
<sequence length="380" mass="42369">MLSTALGRRTSTATIIWSSSAFVLVCVSLYLLRRSSLPVKFLKHSDDAGPEHGRFNSTLGFQQIFVVNLPERTDRRDGMTLAAALGDIELEFIDAVRGEQVLDKALPPLPAGKHRMADANVGSWRGHMNAIREVVRRNLTSALILEDDADWDPLSNDHSTYVDSTYPTPQDAASPGPILDFNQLPSTINPTTSPYGDNWDVLWLGHCGMSFPTATTSAAAKVPKGRVVRLDDITVPERQYLKTIYDVDCLKNEYPSHTRLTHHVSDVACSLGYAVSQAGARRLLYWLGLMEITTAFDLELRHFCEGSDGKPYHNCLTVQPGLFQHHRPAGNKTFESDISSHGTEYRDKPVTEMIRWSLRMNVEALLDGRTDLVDQFPDTE</sequence>
<evidence type="ECO:0000256" key="4">
    <source>
        <dbReference type="SAM" id="Phobius"/>
    </source>
</evidence>
<name>A0A2J6R3U4_HYAVF</name>
<proteinExistence type="inferred from homology"/>
<keyword evidence="3 6" id="KW-0808">Transferase</keyword>
<keyword evidence="4" id="KW-0812">Transmembrane</keyword>
<dbReference type="CDD" id="cd06532">
    <property type="entry name" value="Glyco_transf_25"/>
    <property type="match status" value="1"/>
</dbReference>
<evidence type="ECO:0000313" key="7">
    <source>
        <dbReference type="Proteomes" id="UP000235786"/>
    </source>
</evidence>
<organism evidence="6 7">
    <name type="scientific">Hyaloscypha variabilis (strain UAMH 11265 / GT02V1 / F)</name>
    <name type="common">Meliniomyces variabilis</name>
    <dbReference type="NCBI Taxonomy" id="1149755"/>
    <lineage>
        <taxon>Eukaryota</taxon>
        <taxon>Fungi</taxon>
        <taxon>Dikarya</taxon>
        <taxon>Ascomycota</taxon>
        <taxon>Pezizomycotina</taxon>
        <taxon>Leotiomycetes</taxon>
        <taxon>Helotiales</taxon>
        <taxon>Hyaloscyphaceae</taxon>
        <taxon>Hyaloscypha</taxon>
        <taxon>Hyaloscypha variabilis</taxon>
    </lineage>
</organism>
<dbReference type="Proteomes" id="UP000235786">
    <property type="component" value="Unassembled WGS sequence"/>
</dbReference>
<keyword evidence="2" id="KW-0328">Glycosyltransferase</keyword>
<protein>
    <submittedName>
        <fullName evidence="6">Glycosyltransferase family 25 protein</fullName>
    </submittedName>
</protein>
<dbReference type="PANTHER" id="PTHR10730">
    <property type="entry name" value="PROCOLLAGEN-LYSINE,2-OXOGLUTARATE 5-DIOXYGENASE/GLYCOSYLTRANSFERASE 25 FAMILY MEMBER"/>
    <property type="match status" value="1"/>
</dbReference>
<evidence type="ECO:0000256" key="3">
    <source>
        <dbReference type="ARBA" id="ARBA00022679"/>
    </source>
</evidence>
<evidence type="ECO:0000256" key="1">
    <source>
        <dbReference type="ARBA" id="ARBA00006721"/>
    </source>
</evidence>
<keyword evidence="7" id="KW-1185">Reference proteome</keyword>
<dbReference type="OrthoDB" id="47375at2759"/>
<dbReference type="GO" id="GO:0016740">
    <property type="term" value="F:transferase activity"/>
    <property type="evidence" value="ECO:0007669"/>
    <property type="project" value="UniProtKB-KW"/>
</dbReference>